<keyword evidence="1" id="KW-0812">Transmembrane</keyword>
<evidence type="ECO:0000313" key="2">
    <source>
        <dbReference type="EnsemblPlants" id="AET2Gv20635300.13"/>
    </source>
</evidence>
<keyword evidence="1" id="KW-0472">Membrane</keyword>
<keyword evidence="3" id="KW-1185">Reference proteome</keyword>
<sequence>MSGLRYSFCIMLLFHIFSVTFTIKFCAYAYSVVPAFGFLLNTSSHVKLFFLFLFFVLHSVLCWQCYGA</sequence>
<name>A0A453BUL7_AEGTS</name>
<protein>
    <submittedName>
        <fullName evidence="2">Uncharacterized protein</fullName>
    </submittedName>
</protein>
<accession>A0A453BUL7</accession>
<dbReference type="Proteomes" id="UP000015105">
    <property type="component" value="Chromosome 2D"/>
</dbReference>
<feature type="transmembrane region" description="Helical" evidence="1">
    <location>
        <begin position="48"/>
        <end position="66"/>
    </location>
</feature>
<dbReference type="EnsemblPlants" id="AET2Gv20635300.13">
    <property type="protein sequence ID" value="AET2Gv20635300.13"/>
    <property type="gene ID" value="AET2Gv20635300"/>
</dbReference>
<evidence type="ECO:0000256" key="1">
    <source>
        <dbReference type="SAM" id="Phobius"/>
    </source>
</evidence>
<reference evidence="3" key="1">
    <citation type="journal article" date="2014" name="Science">
        <title>Ancient hybridizations among the ancestral genomes of bread wheat.</title>
        <authorList>
            <consortium name="International Wheat Genome Sequencing Consortium,"/>
            <person name="Marcussen T."/>
            <person name="Sandve S.R."/>
            <person name="Heier L."/>
            <person name="Spannagl M."/>
            <person name="Pfeifer M."/>
            <person name="Jakobsen K.S."/>
            <person name="Wulff B.B."/>
            <person name="Steuernagel B."/>
            <person name="Mayer K.F."/>
            <person name="Olsen O.A."/>
        </authorList>
    </citation>
    <scope>NUCLEOTIDE SEQUENCE [LARGE SCALE GENOMIC DNA]</scope>
    <source>
        <strain evidence="3">cv. AL8/78</strain>
    </source>
</reference>
<dbReference type="AlphaFoldDB" id="A0A453BUL7"/>
<dbReference type="Gramene" id="AET2Gv20635300.13">
    <property type="protein sequence ID" value="AET2Gv20635300.13"/>
    <property type="gene ID" value="AET2Gv20635300"/>
</dbReference>
<organism evidence="2 3">
    <name type="scientific">Aegilops tauschii subsp. strangulata</name>
    <name type="common">Goatgrass</name>
    <dbReference type="NCBI Taxonomy" id="200361"/>
    <lineage>
        <taxon>Eukaryota</taxon>
        <taxon>Viridiplantae</taxon>
        <taxon>Streptophyta</taxon>
        <taxon>Embryophyta</taxon>
        <taxon>Tracheophyta</taxon>
        <taxon>Spermatophyta</taxon>
        <taxon>Magnoliopsida</taxon>
        <taxon>Liliopsida</taxon>
        <taxon>Poales</taxon>
        <taxon>Poaceae</taxon>
        <taxon>BOP clade</taxon>
        <taxon>Pooideae</taxon>
        <taxon>Triticodae</taxon>
        <taxon>Triticeae</taxon>
        <taxon>Triticinae</taxon>
        <taxon>Aegilops</taxon>
    </lineage>
</organism>
<reference evidence="2" key="4">
    <citation type="submission" date="2019-03" db="UniProtKB">
        <authorList>
            <consortium name="EnsemblPlants"/>
        </authorList>
    </citation>
    <scope>IDENTIFICATION</scope>
</reference>
<evidence type="ECO:0000313" key="3">
    <source>
        <dbReference type="Proteomes" id="UP000015105"/>
    </source>
</evidence>
<feature type="transmembrane region" description="Helical" evidence="1">
    <location>
        <begin position="12"/>
        <end position="36"/>
    </location>
</feature>
<reference evidence="3" key="2">
    <citation type="journal article" date="2017" name="Nat. Plants">
        <title>The Aegilops tauschii genome reveals multiple impacts of transposons.</title>
        <authorList>
            <person name="Zhao G."/>
            <person name="Zou C."/>
            <person name="Li K."/>
            <person name="Wang K."/>
            <person name="Li T."/>
            <person name="Gao L."/>
            <person name="Zhang X."/>
            <person name="Wang H."/>
            <person name="Yang Z."/>
            <person name="Liu X."/>
            <person name="Jiang W."/>
            <person name="Mao L."/>
            <person name="Kong X."/>
            <person name="Jiao Y."/>
            <person name="Jia J."/>
        </authorList>
    </citation>
    <scope>NUCLEOTIDE SEQUENCE [LARGE SCALE GENOMIC DNA]</scope>
    <source>
        <strain evidence="3">cv. AL8/78</strain>
    </source>
</reference>
<reference evidence="2" key="3">
    <citation type="journal article" date="2017" name="Nature">
        <title>Genome sequence of the progenitor of the wheat D genome Aegilops tauschii.</title>
        <authorList>
            <person name="Luo M.C."/>
            <person name="Gu Y.Q."/>
            <person name="Puiu D."/>
            <person name="Wang H."/>
            <person name="Twardziok S.O."/>
            <person name="Deal K.R."/>
            <person name="Huo N."/>
            <person name="Zhu T."/>
            <person name="Wang L."/>
            <person name="Wang Y."/>
            <person name="McGuire P.E."/>
            <person name="Liu S."/>
            <person name="Long H."/>
            <person name="Ramasamy R.K."/>
            <person name="Rodriguez J.C."/>
            <person name="Van S.L."/>
            <person name="Yuan L."/>
            <person name="Wang Z."/>
            <person name="Xia Z."/>
            <person name="Xiao L."/>
            <person name="Anderson O.D."/>
            <person name="Ouyang S."/>
            <person name="Liang Y."/>
            <person name="Zimin A.V."/>
            <person name="Pertea G."/>
            <person name="Qi P."/>
            <person name="Bennetzen J.L."/>
            <person name="Dai X."/>
            <person name="Dawson M.W."/>
            <person name="Muller H.G."/>
            <person name="Kugler K."/>
            <person name="Rivarola-Duarte L."/>
            <person name="Spannagl M."/>
            <person name="Mayer K.F.X."/>
            <person name="Lu F.H."/>
            <person name="Bevan M.W."/>
            <person name="Leroy P."/>
            <person name="Li P."/>
            <person name="You F.M."/>
            <person name="Sun Q."/>
            <person name="Liu Z."/>
            <person name="Lyons E."/>
            <person name="Wicker T."/>
            <person name="Salzberg S.L."/>
            <person name="Devos K.M."/>
            <person name="Dvorak J."/>
        </authorList>
    </citation>
    <scope>NUCLEOTIDE SEQUENCE [LARGE SCALE GENOMIC DNA]</scope>
    <source>
        <strain evidence="2">cv. AL8/78</strain>
    </source>
</reference>
<keyword evidence="1" id="KW-1133">Transmembrane helix</keyword>
<proteinExistence type="predicted"/>
<reference evidence="2" key="5">
    <citation type="journal article" date="2021" name="G3 (Bethesda)">
        <title>Aegilops tauschii genome assembly Aet v5.0 features greater sequence contiguity and improved annotation.</title>
        <authorList>
            <person name="Wang L."/>
            <person name="Zhu T."/>
            <person name="Rodriguez J.C."/>
            <person name="Deal K.R."/>
            <person name="Dubcovsky J."/>
            <person name="McGuire P.E."/>
            <person name="Lux T."/>
            <person name="Spannagl M."/>
            <person name="Mayer K.F.X."/>
            <person name="Baldrich P."/>
            <person name="Meyers B.C."/>
            <person name="Huo N."/>
            <person name="Gu Y.Q."/>
            <person name="Zhou H."/>
            <person name="Devos K.M."/>
            <person name="Bennetzen J.L."/>
            <person name="Unver T."/>
            <person name="Budak H."/>
            <person name="Gulick P.J."/>
            <person name="Galiba G."/>
            <person name="Kalapos B."/>
            <person name="Nelson D.R."/>
            <person name="Li P."/>
            <person name="You F.M."/>
            <person name="Luo M.C."/>
            <person name="Dvorak J."/>
        </authorList>
    </citation>
    <scope>NUCLEOTIDE SEQUENCE [LARGE SCALE GENOMIC DNA]</scope>
    <source>
        <strain evidence="2">cv. AL8/78</strain>
    </source>
</reference>